<accession>D1PS20</accession>
<organism evidence="2 3">
    <name type="scientific">Subdoligranulum variabile DSM 15176</name>
    <dbReference type="NCBI Taxonomy" id="411471"/>
    <lineage>
        <taxon>Bacteria</taxon>
        <taxon>Bacillati</taxon>
        <taxon>Bacillota</taxon>
        <taxon>Clostridia</taxon>
        <taxon>Eubacteriales</taxon>
        <taxon>Oscillospiraceae</taxon>
        <taxon>Subdoligranulum</taxon>
    </lineage>
</organism>
<reference evidence="2" key="1">
    <citation type="submission" date="2009-12" db="EMBL/GenBank/DDBJ databases">
        <authorList>
            <person name="Weinstock G."/>
            <person name="Sodergren E."/>
            <person name="Clifton S."/>
            <person name="Fulton L."/>
            <person name="Fulton B."/>
            <person name="Courtney L."/>
            <person name="Fronick C."/>
            <person name="Harrison M."/>
            <person name="Strong C."/>
            <person name="Farmer C."/>
            <person name="Delahaunty K."/>
            <person name="Markovic C."/>
            <person name="Hall O."/>
            <person name="Minx P."/>
            <person name="Tomlinson C."/>
            <person name="Mitreva M."/>
            <person name="Nelson J."/>
            <person name="Hou S."/>
            <person name="Wollam A."/>
            <person name="Pepin K.H."/>
            <person name="Johnson M."/>
            <person name="Bhonagiri V."/>
            <person name="Nash W.E."/>
            <person name="Warren W."/>
            <person name="Chinwalla A."/>
            <person name="Mardis E.R."/>
            <person name="Wilson R.K."/>
        </authorList>
    </citation>
    <scope>NUCLEOTIDE SEQUENCE [LARGE SCALE GENOMIC DNA]</scope>
    <source>
        <strain evidence="2">DSM 15176</strain>
    </source>
</reference>
<dbReference type="Proteomes" id="UP000003438">
    <property type="component" value="Unassembled WGS sequence"/>
</dbReference>
<comment type="caution">
    <text evidence="2">The sequence shown here is derived from an EMBL/GenBank/DDBJ whole genome shotgun (WGS) entry which is preliminary data.</text>
</comment>
<dbReference type="AlphaFoldDB" id="D1PS20"/>
<sequence>MWAGVSFWQHAEPAKTGCRVPCHSSPEKELSNTASVPQKRLLAQEALRKKDHNSACFTV</sequence>
<dbReference type="STRING" id="411471.SUBVAR_07203"/>
<evidence type="ECO:0000256" key="1">
    <source>
        <dbReference type="SAM" id="MobiDB-lite"/>
    </source>
</evidence>
<gene>
    <name evidence="2" type="ORF">SUBVAR_07203</name>
</gene>
<evidence type="ECO:0000313" key="3">
    <source>
        <dbReference type="Proteomes" id="UP000003438"/>
    </source>
</evidence>
<proteinExistence type="predicted"/>
<dbReference type="EMBL" id="ACBY02000068">
    <property type="protein sequence ID" value="EFB74548.1"/>
    <property type="molecule type" value="Genomic_DNA"/>
</dbReference>
<keyword evidence="3" id="KW-1185">Reference proteome</keyword>
<evidence type="ECO:0000313" key="2">
    <source>
        <dbReference type="EMBL" id="EFB74548.1"/>
    </source>
</evidence>
<protein>
    <submittedName>
        <fullName evidence="2">Uncharacterized protein</fullName>
    </submittedName>
</protein>
<feature type="region of interest" description="Disordered" evidence="1">
    <location>
        <begin position="14"/>
        <end position="36"/>
    </location>
</feature>
<dbReference type="HOGENOM" id="CLU_2959127_0_0_9"/>
<name>D1PS20_9FIRM</name>